<reference evidence="2" key="2">
    <citation type="journal article" date="2017" name="Nat. Plants">
        <title>The Aegilops tauschii genome reveals multiple impacts of transposons.</title>
        <authorList>
            <person name="Zhao G."/>
            <person name="Zou C."/>
            <person name="Li K."/>
            <person name="Wang K."/>
            <person name="Li T."/>
            <person name="Gao L."/>
            <person name="Zhang X."/>
            <person name="Wang H."/>
            <person name="Yang Z."/>
            <person name="Liu X."/>
            <person name="Jiang W."/>
            <person name="Mao L."/>
            <person name="Kong X."/>
            <person name="Jiao Y."/>
            <person name="Jia J."/>
        </authorList>
    </citation>
    <scope>NUCLEOTIDE SEQUENCE [LARGE SCALE GENOMIC DNA]</scope>
    <source>
        <strain evidence="2">cv. AL8/78</strain>
    </source>
</reference>
<organism evidence="1 2">
    <name type="scientific">Aegilops tauschii subsp. strangulata</name>
    <name type="common">Goatgrass</name>
    <dbReference type="NCBI Taxonomy" id="200361"/>
    <lineage>
        <taxon>Eukaryota</taxon>
        <taxon>Viridiplantae</taxon>
        <taxon>Streptophyta</taxon>
        <taxon>Embryophyta</taxon>
        <taxon>Tracheophyta</taxon>
        <taxon>Spermatophyta</taxon>
        <taxon>Magnoliopsida</taxon>
        <taxon>Liliopsida</taxon>
        <taxon>Poales</taxon>
        <taxon>Poaceae</taxon>
        <taxon>BOP clade</taxon>
        <taxon>Pooideae</taxon>
        <taxon>Triticodae</taxon>
        <taxon>Triticeae</taxon>
        <taxon>Triticinae</taxon>
        <taxon>Aegilops</taxon>
    </lineage>
</organism>
<accession>A0A452Z5H6</accession>
<reference evidence="1" key="5">
    <citation type="journal article" date="2021" name="G3 (Bethesda)">
        <title>Aegilops tauschii genome assembly Aet v5.0 features greater sequence contiguity and improved annotation.</title>
        <authorList>
            <person name="Wang L."/>
            <person name="Zhu T."/>
            <person name="Rodriguez J.C."/>
            <person name="Deal K.R."/>
            <person name="Dubcovsky J."/>
            <person name="McGuire P.E."/>
            <person name="Lux T."/>
            <person name="Spannagl M."/>
            <person name="Mayer K.F.X."/>
            <person name="Baldrich P."/>
            <person name="Meyers B.C."/>
            <person name="Huo N."/>
            <person name="Gu Y.Q."/>
            <person name="Zhou H."/>
            <person name="Devos K.M."/>
            <person name="Bennetzen J.L."/>
            <person name="Unver T."/>
            <person name="Budak H."/>
            <person name="Gulick P.J."/>
            <person name="Galiba G."/>
            <person name="Kalapos B."/>
            <person name="Nelson D.R."/>
            <person name="Li P."/>
            <person name="You F.M."/>
            <person name="Luo M.C."/>
            <person name="Dvorak J."/>
        </authorList>
    </citation>
    <scope>NUCLEOTIDE SEQUENCE [LARGE SCALE GENOMIC DNA]</scope>
    <source>
        <strain evidence="1">cv. AL8/78</strain>
    </source>
</reference>
<evidence type="ECO:0000313" key="1">
    <source>
        <dbReference type="EnsemblPlants" id="AET1Gv20639300.15"/>
    </source>
</evidence>
<dbReference type="AlphaFoldDB" id="A0A452Z5H6"/>
<reference evidence="1" key="3">
    <citation type="journal article" date="2017" name="Nature">
        <title>Genome sequence of the progenitor of the wheat D genome Aegilops tauschii.</title>
        <authorList>
            <person name="Luo M.C."/>
            <person name="Gu Y.Q."/>
            <person name="Puiu D."/>
            <person name="Wang H."/>
            <person name="Twardziok S.O."/>
            <person name="Deal K.R."/>
            <person name="Huo N."/>
            <person name="Zhu T."/>
            <person name="Wang L."/>
            <person name="Wang Y."/>
            <person name="McGuire P.E."/>
            <person name="Liu S."/>
            <person name="Long H."/>
            <person name="Ramasamy R.K."/>
            <person name="Rodriguez J.C."/>
            <person name="Van S.L."/>
            <person name="Yuan L."/>
            <person name="Wang Z."/>
            <person name="Xia Z."/>
            <person name="Xiao L."/>
            <person name="Anderson O.D."/>
            <person name="Ouyang S."/>
            <person name="Liang Y."/>
            <person name="Zimin A.V."/>
            <person name="Pertea G."/>
            <person name="Qi P."/>
            <person name="Bennetzen J.L."/>
            <person name="Dai X."/>
            <person name="Dawson M.W."/>
            <person name="Muller H.G."/>
            <person name="Kugler K."/>
            <person name="Rivarola-Duarte L."/>
            <person name="Spannagl M."/>
            <person name="Mayer K.F.X."/>
            <person name="Lu F.H."/>
            <person name="Bevan M.W."/>
            <person name="Leroy P."/>
            <person name="Li P."/>
            <person name="You F.M."/>
            <person name="Sun Q."/>
            <person name="Liu Z."/>
            <person name="Lyons E."/>
            <person name="Wicker T."/>
            <person name="Salzberg S.L."/>
            <person name="Devos K.M."/>
            <person name="Dvorak J."/>
        </authorList>
    </citation>
    <scope>NUCLEOTIDE SEQUENCE [LARGE SCALE GENOMIC DNA]</scope>
    <source>
        <strain evidence="1">cv. AL8/78</strain>
    </source>
</reference>
<dbReference type="Gramene" id="AET1Gv20639300.15">
    <property type="protein sequence ID" value="AET1Gv20639300.15"/>
    <property type="gene ID" value="AET1Gv20639300"/>
</dbReference>
<keyword evidence="2" id="KW-1185">Reference proteome</keyword>
<reference evidence="1" key="4">
    <citation type="submission" date="2019-03" db="UniProtKB">
        <authorList>
            <consortium name="EnsemblPlants"/>
        </authorList>
    </citation>
    <scope>IDENTIFICATION</scope>
</reference>
<sequence length="138" mass="15514">KLEYIDKRQLLRSPSERQRLLEEVPRVIPDLEDNKDTELLVAASEKSFQMNTATLQGASGDRAVCSERYSEESKGANGEKAVRLTRCSKEKPRGANVRAVCLRSCSDDKYKGLIAIPYTKLLFLEKALKVVVNIAKTR</sequence>
<dbReference type="EnsemblPlants" id="AET1Gv20639300.15">
    <property type="protein sequence ID" value="AET1Gv20639300.15"/>
    <property type="gene ID" value="AET1Gv20639300"/>
</dbReference>
<name>A0A452Z5H6_AEGTS</name>
<proteinExistence type="predicted"/>
<protein>
    <submittedName>
        <fullName evidence="1">Uncharacterized protein</fullName>
    </submittedName>
</protein>
<dbReference type="Proteomes" id="UP000015105">
    <property type="component" value="Chromosome 1D"/>
</dbReference>
<evidence type="ECO:0000313" key="2">
    <source>
        <dbReference type="Proteomes" id="UP000015105"/>
    </source>
</evidence>
<reference evidence="2" key="1">
    <citation type="journal article" date="2014" name="Science">
        <title>Ancient hybridizations among the ancestral genomes of bread wheat.</title>
        <authorList>
            <consortium name="International Wheat Genome Sequencing Consortium,"/>
            <person name="Marcussen T."/>
            <person name="Sandve S.R."/>
            <person name="Heier L."/>
            <person name="Spannagl M."/>
            <person name="Pfeifer M."/>
            <person name="Jakobsen K.S."/>
            <person name="Wulff B.B."/>
            <person name="Steuernagel B."/>
            <person name="Mayer K.F."/>
            <person name="Olsen O.A."/>
        </authorList>
    </citation>
    <scope>NUCLEOTIDE SEQUENCE [LARGE SCALE GENOMIC DNA]</scope>
    <source>
        <strain evidence="2">cv. AL8/78</strain>
    </source>
</reference>